<dbReference type="InterPro" id="IPR051783">
    <property type="entry name" value="NAD(P)-dependent_oxidoreduct"/>
</dbReference>
<dbReference type="PANTHER" id="PTHR48079:SF6">
    <property type="entry name" value="NAD(P)-BINDING DOMAIN-CONTAINING PROTEIN-RELATED"/>
    <property type="match status" value="1"/>
</dbReference>
<proteinExistence type="predicted"/>
<reference evidence="2 3" key="1">
    <citation type="submission" date="2021-12" db="EMBL/GenBank/DDBJ databases">
        <title>Discovery of the Pendulisporaceae a myxobacterial family with distinct sporulation behavior and unique specialized metabolism.</title>
        <authorList>
            <person name="Garcia R."/>
            <person name="Popoff A."/>
            <person name="Bader C.D."/>
            <person name="Loehr J."/>
            <person name="Walesch S."/>
            <person name="Walt C."/>
            <person name="Boldt J."/>
            <person name="Bunk B."/>
            <person name="Haeckl F.J.F.P.J."/>
            <person name="Gunesch A.P."/>
            <person name="Birkelbach J."/>
            <person name="Nuebel U."/>
            <person name="Pietschmann T."/>
            <person name="Bach T."/>
            <person name="Mueller R."/>
        </authorList>
    </citation>
    <scope>NUCLEOTIDE SEQUENCE [LARGE SCALE GENOMIC DNA]</scope>
    <source>
        <strain evidence="2 3">MSr11954</strain>
    </source>
</reference>
<dbReference type="EMBL" id="CP089984">
    <property type="protein sequence ID" value="WXB12376.1"/>
    <property type="molecule type" value="Genomic_DNA"/>
</dbReference>
<dbReference type="Proteomes" id="UP001370348">
    <property type="component" value="Chromosome"/>
</dbReference>
<dbReference type="InterPro" id="IPR036291">
    <property type="entry name" value="NAD(P)-bd_dom_sf"/>
</dbReference>
<accession>A0ABZ2LRH3</accession>
<sequence>MGEGRAGMKVLVTGANGLVGANLVRELLHRNVDVHAMVRATSRLEALQGTAAPRVLGDVLQSPDLLARPMRGCEIVFHAAAHFTYDRVSDDALVRTSVTGTQNVLRAAAMAGVRRVVVTSSSVIFGSSPTPRWLDETAPRGAVSADGFVEPVYVASKVQQDVAAAELARELGLEIVFTCPTMCVGPYGTVLGPSNGVIVAYLSDPLRMTYPGGCNIVSVRDVAAGHWLAATRGTAGEHYLLGGENLQWEQIHALVAGLCGADPPRTRINHTLAFAAAGFEELRARFERRAALTTRQQARLVGRYYWYSHAKAAAMGYAPRTARAALAEACAWLAGSEHVSRELRSTLRLHAEVHAARRALGAWDRSEAR</sequence>
<keyword evidence="3" id="KW-1185">Reference proteome</keyword>
<gene>
    <name evidence="2" type="ORF">LZC94_31570</name>
</gene>
<dbReference type="Pfam" id="PF01370">
    <property type="entry name" value="Epimerase"/>
    <property type="match status" value="1"/>
</dbReference>
<feature type="domain" description="NAD-dependent epimerase/dehydratase" evidence="1">
    <location>
        <begin position="10"/>
        <end position="242"/>
    </location>
</feature>
<organism evidence="2 3">
    <name type="scientific">Pendulispora albinea</name>
    <dbReference type="NCBI Taxonomy" id="2741071"/>
    <lineage>
        <taxon>Bacteria</taxon>
        <taxon>Pseudomonadati</taxon>
        <taxon>Myxococcota</taxon>
        <taxon>Myxococcia</taxon>
        <taxon>Myxococcales</taxon>
        <taxon>Sorangiineae</taxon>
        <taxon>Pendulisporaceae</taxon>
        <taxon>Pendulispora</taxon>
    </lineage>
</organism>
<evidence type="ECO:0000313" key="3">
    <source>
        <dbReference type="Proteomes" id="UP001370348"/>
    </source>
</evidence>
<name>A0ABZ2LRH3_9BACT</name>
<evidence type="ECO:0000313" key="2">
    <source>
        <dbReference type="EMBL" id="WXB12376.1"/>
    </source>
</evidence>
<protein>
    <submittedName>
        <fullName evidence="2">NAD-dependent epimerase/dehydratase family protein</fullName>
    </submittedName>
</protein>
<dbReference type="InterPro" id="IPR001509">
    <property type="entry name" value="Epimerase_deHydtase"/>
</dbReference>
<dbReference type="Gene3D" id="3.40.50.720">
    <property type="entry name" value="NAD(P)-binding Rossmann-like Domain"/>
    <property type="match status" value="1"/>
</dbReference>
<dbReference type="PANTHER" id="PTHR48079">
    <property type="entry name" value="PROTEIN YEEZ"/>
    <property type="match status" value="1"/>
</dbReference>
<dbReference type="SUPFAM" id="SSF51735">
    <property type="entry name" value="NAD(P)-binding Rossmann-fold domains"/>
    <property type="match status" value="1"/>
</dbReference>
<dbReference type="RefSeq" id="WP_394821998.1">
    <property type="nucleotide sequence ID" value="NZ_CP089984.1"/>
</dbReference>
<evidence type="ECO:0000259" key="1">
    <source>
        <dbReference type="Pfam" id="PF01370"/>
    </source>
</evidence>